<proteinExistence type="predicted"/>
<feature type="region of interest" description="Disordered" evidence="1">
    <location>
        <begin position="1"/>
        <end position="50"/>
    </location>
</feature>
<organism evidence="2 3">
    <name type="scientific">Diversispora epigaea</name>
    <dbReference type="NCBI Taxonomy" id="1348612"/>
    <lineage>
        <taxon>Eukaryota</taxon>
        <taxon>Fungi</taxon>
        <taxon>Fungi incertae sedis</taxon>
        <taxon>Mucoromycota</taxon>
        <taxon>Glomeromycotina</taxon>
        <taxon>Glomeromycetes</taxon>
        <taxon>Diversisporales</taxon>
        <taxon>Diversisporaceae</taxon>
        <taxon>Diversispora</taxon>
    </lineage>
</organism>
<evidence type="ECO:0000313" key="2">
    <source>
        <dbReference type="EMBL" id="RHZ88334.1"/>
    </source>
</evidence>
<protein>
    <submittedName>
        <fullName evidence="2">Uncharacterized protein</fullName>
    </submittedName>
</protein>
<dbReference type="AlphaFoldDB" id="A0A397JT06"/>
<sequence>MFKSLLTIKGPRPRRLPLPTTPNTSTTSTTDTNTTTTNITTTDTTTDTTSTDITTTGPTISTIDTATTGPTTSTNSSKPAFSILKETVTTSHFTCNVCKVDTSVNTSIHDKSAITTVSDPHPNIFTTFTLTNSIPPISTITVLIPEVTTPTLYAVVPTITTNTSNASDSINYNLNVWKYKLNRMIIYLWAIGVAFVYKIFA</sequence>
<name>A0A397JT06_9GLOM</name>
<feature type="compositionally biased region" description="Low complexity" evidence="1">
    <location>
        <begin position="21"/>
        <end position="50"/>
    </location>
</feature>
<dbReference type="EMBL" id="PQFF01000021">
    <property type="protein sequence ID" value="RHZ88334.1"/>
    <property type="molecule type" value="Genomic_DNA"/>
</dbReference>
<comment type="caution">
    <text evidence="2">The sequence shown here is derived from an EMBL/GenBank/DDBJ whole genome shotgun (WGS) entry which is preliminary data.</text>
</comment>
<evidence type="ECO:0000313" key="3">
    <source>
        <dbReference type="Proteomes" id="UP000266861"/>
    </source>
</evidence>
<dbReference type="Proteomes" id="UP000266861">
    <property type="component" value="Unassembled WGS sequence"/>
</dbReference>
<accession>A0A397JT06</accession>
<keyword evidence="3" id="KW-1185">Reference proteome</keyword>
<dbReference type="OrthoDB" id="10653302at2759"/>
<evidence type="ECO:0000256" key="1">
    <source>
        <dbReference type="SAM" id="MobiDB-lite"/>
    </source>
</evidence>
<gene>
    <name evidence="2" type="ORF">Glove_23g68</name>
</gene>
<reference evidence="2 3" key="1">
    <citation type="submission" date="2018-08" db="EMBL/GenBank/DDBJ databases">
        <title>Genome and evolution of the arbuscular mycorrhizal fungus Diversispora epigaea (formerly Glomus versiforme) and its bacterial endosymbionts.</title>
        <authorList>
            <person name="Sun X."/>
            <person name="Fei Z."/>
            <person name="Harrison M."/>
        </authorList>
    </citation>
    <scope>NUCLEOTIDE SEQUENCE [LARGE SCALE GENOMIC DNA]</scope>
    <source>
        <strain evidence="2 3">IT104</strain>
    </source>
</reference>